<comment type="caution">
    <text evidence="1">The sequence shown here is derived from an EMBL/GenBank/DDBJ whole genome shotgun (WGS) entry which is preliminary data.</text>
</comment>
<dbReference type="InterPro" id="IPR043504">
    <property type="entry name" value="Peptidase_S1_PA_chymotrypsin"/>
</dbReference>
<keyword evidence="2" id="KW-1185">Reference proteome</keyword>
<reference evidence="1 2" key="1">
    <citation type="journal article" date="2019" name="Int. J. Syst. Evol. Microbiol.">
        <title>The Global Catalogue of Microorganisms (GCM) 10K type strain sequencing project: providing services to taxonomists for standard genome sequencing and annotation.</title>
        <authorList>
            <consortium name="The Broad Institute Genomics Platform"/>
            <consortium name="The Broad Institute Genome Sequencing Center for Infectious Disease"/>
            <person name="Wu L."/>
            <person name="Ma J."/>
        </authorList>
    </citation>
    <scope>NUCLEOTIDE SEQUENCE [LARGE SCALE GENOMIC DNA]</scope>
    <source>
        <strain evidence="1 2">JCM 4505</strain>
    </source>
</reference>
<sequence length="425" mass="44106">MLFGNSAADTAAIMTNQPKLDSLRDRIRAVGSSSGEEAGIGGVVVDPLANSMTLYWHGQVPSAVQEETRRAATGQGIKVDTLRAAYTESDLNRKSVALMQAAAADPALLGGRHIVSAGPQPDGSGLHVGLDASTAVPRNAEKPSAPAPATPSAAVASADVITTIRGIIGDYPVTIETVSAKPTTNWTGSSSINRNINGPGLYNMAGGHIHSGSGGGCSTGFAASDSAGHDVVLTAAHCGWDNWYRGDNSSVGRTTQISYTYDGQAVSGYSYGDVWLGPDYYNWNGAGQYTAEVTGTQSTGNGDWMCVSGSVTGYTCNMQVYRTGTHHTYDGHTWYSQNDVRDKSPNFRQINANGDSGGPVFFPTTGSTVLAKGLISAGLVESGVGGTTTCTSPAAIGDRVTCWDIMSYTDIGAITSTLGVTIKHW</sequence>
<evidence type="ECO:0008006" key="3">
    <source>
        <dbReference type="Google" id="ProtNLM"/>
    </source>
</evidence>
<evidence type="ECO:0000313" key="2">
    <source>
        <dbReference type="Proteomes" id="UP001501867"/>
    </source>
</evidence>
<accession>A0ABN0VDQ6</accession>
<protein>
    <recommendedName>
        <fullName evidence="3">Peptidase S1 domain-containing protein</fullName>
    </recommendedName>
</protein>
<dbReference type="InterPro" id="IPR018114">
    <property type="entry name" value="TRYPSIN_HIS"/>
</dbReference>
<proteinExistence type="predicted"/>
<dbReference type="Gene3D" id="2.40.10.10">
    <property type="entry name" value="Trypsin-like serine proteases"/>
    <property type="match status" value="2"/>
</dbReference>
<name>A0ABN0VDQ6_9ACTN</name>
<organism evidence="1 2">
    <name type="scientific">Streptomyces polychromogenes</name>
    <dbReference type="NCBI Taxonomy" id="67342"/>
    <lineage>
        <taxon>Bacteria</taxon>
        <taxon>Bacillati</taxon>
        <taxon>Actinomycetota</taxon>
        <taxon>Actinomycetes</taxon>
        <taxon>Kitasatosporales</taxon>
        <taxon>Streptomycetaceae</taxon>
        <taxon>Streptomyces</taxon>
    </lineage>
</organism>
<dbReference type="InterPro" id="IPR009003">
    <property type="entry name" value="Peptidase_S1_PA"/>
</dbReference>
<evidence type="ECO:0000313" key="1">
    <source>
        <dbReference type="EMBL" id="GAA0291175.1"/>
    </source>
</evidence>
<dbReference type="PROSITE" id="PS00134">
    <property type="entry name" value="TRYPSIN_HIS"/>
    <property type="match status" value="1"/>
</dbReference>
<dbReference type="Proteomes" id="UP001501867">
    <property type="component" value="Unassembled WGS sequence"/>
</dbReference>
<gene>
    <name evidence="1" type="ORF">GCM10010302_32170</name>
</gene>
<dbReference type="SUPFAM" id="SSF50494">
    <property type="entry name" value="Trypsin-like serine proteases"/>
    <property type="match status" value="1"/>
</dbReference>
<dbReference type="EMBL" id="BAAABV010000015">
    <property type="protein sequence ID" value="GAA0291175.1"/>
    <property type="molecule type" value="Genomic_DNA"/>
</dbReference>